<evidence type="ECO:0000256" key="3">
    <source>
        <dbReference type="ARBA" id="ARBA00022448"/>
    </source>
</evidence>
<evidence type="ECO:0000256" key="1">
    <source>
        <dbReference type="ARBA" id="ARBA00001946"/>
    </source>
</evidence>
<dbReference type="Pfam" id="PF04548">
    <property type="entry name" value="AIG1"/>
    <property type="match status" value="1"/>
</dbReference>
<accession>A0A8H3LVV4</accession>
<evidence type="ECO:0000256" key="13">
    <source>
        <dbReference type="ARBA" id="ARBA00022989"/>
    </source>
</evidence>
<evidence type="ECO:0000256" key="4">
    <source>
        <dbReference type="ARBA" id="ARBA00022528"/>
    </source>
</evidence>
<evidence type="ECO:0000256" key="15">
    <source>
        <dbReference type="ARBA" id="ARBA00023136"/>
    </source>
</evidence>
<evidence type="ECO:0000256" key="16">
    <source>
        <dbReference type="ARBA" id="ARBA00024013"/>
    </source>
</evidence>
<keyword evidence="3" id="KW-0813">Transport</keyword>
<evidence type="ECO:0000313" key="20">
    <source>
        <dbReference type="Proteomes" id="UP000615446"/>
    </source>
</evidence>
<comment type="cofactor">
    <cofactor evidence="1">
        <name>Mg(2+)</name>
        <dbReference type="ChEBI" id="CHEBI:18420"/>
    </cofactor>
</comment>
<name>A0A8H3LVV4_9GLOM</name>
<evidence type="ECO:0000256" key="12">
    <source>
        <dbReference type="ARBA" id="ARBA00022927"/>
    </source>
</evidence>
<feature type="region of interest" description="Disordered" evidence="17">
    <location>
        <begin position="256"/>
        <end position="296"/>
    </location>
</feature>
<dbReference type="EMBL" id="BLAL01000229">
    <property type="protein sequence ID" value="GES93984.1"/>
    <property type="molecule type" value="Genomic_DNA"/>
</dbReference>
<evidence type="ECO:0000259" key="18">
    <source>
        <dbReference type="PROSITE" id="PS51720"/>
    </source>
</evidence>
<dbReference type="InterPro" id="IPR027417">
    <property type="entry name" value="P-loop_NTPase"/>
</dbReference>
<evidence type="ECO:0000256" key="2">
    <source>
        <dbReference type="ARBA" id="ARBA00004167"/>
    </source>
</evidence>
<dbReference type="PANTHER" id="PTHR10903">
    <property type="entry name" value="GTPASE, IMAP FAMILY MEMBER-RELATED"/>
    <property type="match status" value="1"/>
</dbReference>
<evidence type="ECO:0000256" key="7">
    <source>
        <dbReference type="ARBA" id="ARBA00022723"/>
    </source>
</evidence>
<dbReference type="GO" id="GO:0016020">
    <property type="term" value="C:membrane"/>
    <property type="evidence" value="ECO:0007669"/>
    <property type="project" value="UniProtKB-SubCell"/>
</dbReference>
<dbReference type="OrthoDB" id="8954335at2759"/>
<evidence type="ECO:0000313" key="19">
    <source>
        <dbReference type="EMBL" id="GES93984.1"/>
    </source>
</evidence>
<dbReference type="SUPFAM" id="SSF52540">
    <property type="entry name" value="P-loop containing nucleoside triphosphate hydrolases"/>
    <property type="match status" value="2"/>
</dbReference>
<evidence type="ECO:0000256" key="6">
    <source>
        <dbReference type="ARBA" id="ARBA00022692"/>
    </source>
</evidence>
<dbReference type="GO" id="GO:0016787">
    <property type="term" value="F:hydrolase activity"/>
    <property type="evidence" value="ECO:0007669"/>
    <property type="project" value="UniProtKB-KW"/>
</dbReference>
<sequence>MDLNVNNPVVLLMGRTGTGKSTLGNLLIGEPHDNGPFDTSAQMDSATQECSTATMFINRVPYNIVDTPGIFDTREGTVPVLNKIAKTINKCEHGVKAILIVLDAGRFTEEQKNVLNEIRTFLGKDATNNIISVFSRATKRQTIDRNVMRGDWNHFVDSFIQGIGNRWGISPNPDIFSPHEKTHKVRLSEIKELISSIQGVYTTEQLEKNRKKQAEERQRKEEFEKEVKREYEEKLKEDVRREQWRREEKFMKVMEKMKQEQEKQKRREEKLMRQMEKMKEEQEEQRKQEREEYRREIESMRQERAMNKMLESLTLFANQTAHLFCDH</sequence>
<dbReference type="Proteomes" id="UP000615446">
    <property type="component" value="Unassembled WGS sequence"/>
</dbReference>
<keyword evidence="8" id="KW-0547">Nucleotide-binding</keyword>
<comment type="subcellular location">
    <subcellularLocation>
        <location evidence="2">Membrane</location>
        <topology evidence="2">Single-pass membrane protein</topology>
    </subcellularLocation>
    <subcellularLocation>
        <location evidence="16">Plastid</location>
        <location evidence="16">Chloroplast outer membrane</location>
    </subcellularLocation>
</comment>
<dbReference type="GO" id="GO:0005525">
    <property type="term" value="F:GTP binding"/>
    <property type="evidence" value="ECO:0007669"/>
    <property type="project" value="UniProtKB-KW"/>
</dbReference>
<keyword evidence="5" id="KW-0934">Plastid</keyword>
<keyword evidence="6" id="KW-0812">Transmembrane</keyword>
<evidence type="ECO:0000256" key="11">
    <source>
        <dbReference type="ARBA" id="ARBA00022842"/>
    </source>
</evidence>
<feature type="region of interest" description="Disordered" evidence="17">
    <location>
        <begin position="206"/>
        <end position="225"/>
    </location>
</feature>
<gene>
    <name evidence="19" type="ORF">RCL2_002072700</name>
</gene>
<dbReference type="PANTHER" id="PTHR10903:SF135">
    <property type="entry name" value="TRANSLOCASE OF CHLOROPLAST 120, CHLOROPLASTIC-RELATED"/>
    <property type="match status" value="1"/>
</dbReference>
<organism evidence="19 20">
    <name type="scientific">Rhizophagus clarus</name>
    <dbReference type="NCBI Taxonomy" id="94130"/>
    <lineage>
        <taxon>Eukaryota</taxon>
        <taxon>Fungi</taxon>
        <taxon>Fungi incertae sedis</taxon>
        <taxon>Mucoromycota</taxon>
        <taxon>Glomeromycotina</taxon>
        <taxon>Glomeromycetes</taxon>
        <taxon>Glomerales</taxon>
        <taxon>Glomeraceae</taxon>
        <taxon>Rhizophagus</taxon>
    </lineage>
</organism>
<keyword evidence="7" id="KW-0479">Metal-binding</keyword>
<keyword evidence="15" id="KW-0472">Membrane</keyword>
<dbReference type="InterPro" id="IPR006703">
    <property type="entry name" value="G_AIG1"/>
</dbReference>
<dbReference type="GO" id="GO:0015031">
    <property type="term" value="P:protein transport"/>
    <property type="evidence" value="ECO:0007669"/>
    <property type="project" value="UniProtKB-KW"/>
</dbReference>
<protein>
    <submittedName>
        <fullName evidence="19">AIG1-type guanine nucleotide-binding (G) domain-containing protein</fullName>
    </submittedName>
</protein>
<keyword evidence="13" id="KW-1133">Transmembrane helix</keyword>
<keyword evidence="9" id="KW-0378">Hydrolase</keyword>
<dbReference type="InterPro" id="IPR045058">
    <property type="entry name" value="GIMA/IAN/Toc"/>
</dbReference>
<reference evidence="19" key="1">
    <citation type="submission" date="2019-10" db="EMBL/GenBank/DDBJ databases">
        <title>Conservation and host-specific expression of non-tandemly repeated heterogenous ribosome RNA gene in arbuscular mycorrhizal fungi.</title>
        <authorList>
            <person name="Maeda T."/>
            <person name="Kobayashi Y."/>
            <person name="Nakagawa T."/>
            <person name="Ezawa T."/>
            <person name="Yamaguchi K."/>
            <person name="Bino T."/>
            <person name="Nishimoto Y."/>
            <person name="Shigenobu S."/>
            <person name="Kawaguchi M."/>
        </authorList>
    </citation>
    <scope>NUCLEOTIDE SEQUENCE</scope>
    <source>
        <strain evidence="19">HR1</strain>
    </source>
</reference>
<keyword evidence="14" id="KW-0342">GTP-binding</keyword>
<keyword evidence="12" id="KW-0653">Protein transport</keyword>
<evidence type="ECO:0000256" key="5">
    <source>
        <dbReference type="ARBA" id="ARBA00022640"/>
    </source>
</evidence>
<evidence type="ECO:0000256" key="10">
    <source>
        <dbReference type="ARBA" id="ARBA00022805"/>
    </source>
</evidence>
<feature type="domain" description="AIG1-type G" evidence="18">
    <location>
        <begin position="5"/>
        <end position="218"/>
    </location>
</feature>
<evidence type="ECO:0000256" key="17">
    <source>
        <dbReference type="SAM" id="MobiDB-lite"/>
    </source>
</evidence>
<dbReference type="AlphaFoldDB" id="A0A8H3LVV4"/>
<evidence type="ECO:0000256" key="14">
    <source>
        <dbReference type="ARBA" id="ARBA00023134"/>
    </source>
</evidence>
<comment type="caution">
    <text evidence="19">The sequence shown here is derived from an EMBL/GenBank/DDBJ whole genome shotgun (WGS) entry which is preliminary data.</text>
</comment>
<evidence type="ECO:0000256" key="9">
    <source>
        <dbReference type="ARBA" id="ARBA00022801"/>
    </source>
</evidence>
<keyword evidence="10" id="KW-1002">Plastid outer membrane</keyword>
<evidence type="ECO:0000256" key="8">
    <source>
        <dbReference type="ARBA" id="ARBA00022741"/>
    </source>
</evidence>
<keyword evidence="11" id="KW-0460">Magnesium</keyword>
<dbReference type="GO" id="GO:0046872">
    <property type="term" value="F:metal ion binding"/>
    <property type="evidence" value="ECO:0007669"/>
    <property type="project" value="UniProtKB-KW"/>
</dbReference>
<keyword evidence="4" id="KW-0150">Chloroplast</keyword>
<proteinExistence type="predicted"/>
<dbReference type="PROSITE" id="PS51720">
    <property type="entry name" value="G_AIG1"/>
    <property type="match status" value="1"/>
</dbReference>
<dbReference type="Gene3D" id="3.40.50.300">
    <property type="entry name" value="P-loop containing nucleotide triphosphate hydrolases"/>
    <property type="match status" value="1"/>
</dbReference>